<evidence type="ECO:0000313" key="6">
    <source>
        <dbReference type="EMBL" id="QPJ61943.1"/>
    </source>
</evidence>
<feature type="compositionally biased region" description="Low complexity" evidence="4">
    <location>
        <begin position="27"/>
        <end position="36"/>
    </location>
</feature>
<keyword evidence="2" id="KW-0067">ATP-binding</keyword>
<gene>
    <name evidence="6" type="ORF">G3M70_08675</name>
</gene>
<dbReference type="Pfam" id="PF13191">
    <property type="entry name" value="AAA_16"/>
    <property type="match status" value="1"/>
</dbReference>
<evidence type="ECO:0000256" key="4">
    <source>
        <dbReference type="SAM" id="MobiDB-lite"/>
    </source>
</evidence>
<feature type="domain" description="Guanylate cyclase" evidence="5">
    <location>
        <begin position="68"/>
        <end position="200"/>
    </location>
</feature>
<dbReference type="InterPro" id="IPR027417">
    <property type="entry name" value="P-loop_NTPase"/>
</dbReference>
<name>A0A7T0BW23_9BACT</name>
<dbReference type="GO" id="GO:0035556">
    <property type="term" value="P:intracellular signal transduction"/>
    <property type="evidence" value="ECO:0007669"/>
    <property type="project" value="InterPro"/>
</dbReference>
<dbReference type="InterPro" id="IPR029787">
    <property type="entry name" value="Nucleotide_cyclase"/>
</dbReference>
<dbReference type="InterPro" id="IPR019734">
    <property type="entry name" value="TPR_rpt"/>
</dbReference>
<dbReference type="InterPro" id="IPR041617">
    <property type="entry name" value="TPR_MalT"/>
</dbReference>
<feature type="region of interest" description="Disordered" evidence="4">
    <location>
        <begin position="27"/>
        <end position="59"/>
    </location>
</feature>
<dbReference type="GO" id="GO:0004016">
    <property type="term" value="F:adenylate cyclase activity"/>
    <property type="evidence" value="ECO:0007669"/>
    <property type="project" value="TreeGrafter"/>
</dbReference>
<reference evidence="6 7" key="1">
    <citation type="submission" date="2020-02" db="EMBL/GenBank/DDBJ databases">
        <title>Genomic and physiological characterization of two novel Nitrospinaceae genera.</title>
        <authorList>
            <person name="Mueller A.J."/>
            <person name="Jung M.-Y."/>
            <person name="Strachan C.R."/>
            <person name="Herbold C.W."/>
            <person name="Kirkegaard R.H."/>
            <person name="Daims H."/>
        </authorList>
    </citation>
    <scope>NUCLEOTIDE SEQUENCE [LARGE SCALE GENOMIC DNA]</scope>
    <source>
        <strain evidence="6">EB</strain>
    </source>
</reference>
<evidence type="ECO:0000259" key="5">
    <source>
        <dbReference type="PROSITE" id="PS50125"/>
    </source>
</evidence>
<accession>A0A7T0BW23</accession>
<dbReference type="KEGG" id="nli:G3M70_08675"/>
<proteinExistence type="predicted"/>
<protein>
    <submittedName>
        <fullName evidence="6">Tetratricopeptide repeat protein</fullName>
    </submittedName>
</protein>
<dbReference type="Gene3D" id="1.25.40.10">
    <property type="entry name" value="Tetratricopeptide repeat domain"/>
    <property type="match status" value="3"/>
</dbReference>
<dbReference type="InterPro" id="IPR001054">
    <property type="entry name" value="A/G_cyclase"/>
</dbReference>
<dbReference type="Gene3D" id="3.30.70.1230">
    <property type="entry name" value="Nucleotide cyclase"/>
    <property type="match status" value="1"/>
</dbReference>
<evidence type="ECO:0000313" key="7">
    <source>
        <dbReference type="Proteomes" id="UP000594688"/>
    </source>
</evidence>
<evidence type="ECO:0000256" key="2">
    <source>
        <dbReference type="ARBA" id="ARBA00022840"/>
    </source>
</evidence>
<dbReference type="GO" id="GO:0005737">
    <property type="term" value="C:cytoplasm"/>
    <property type="evidence" value="ECO:0007669"/>
    <property type="project" value="TreeGrafter"/>
</dbReference>
<dbReference type="PANTHER" id="PTHR16305:SF28">
    <property type="entry name" value="GUANYLATE CYCLASE DOMAIN-CONTAINING PROTEIN"/>
    <property type="match status" value="1"/>
</dbReference>
<dbReference type="Gene3D" id="3.40.50.300">
    <property type="entry name" value="P-loop containing nucleotide triphosphate hydrolases"/>
    <property type="match status" value="1"/>
</dbReference>
<evidence type="ECO:0000256" key="3">
    <source>
        <dbReference type="SAM" id="Coils"/>
    </source>
</evidence>
<keyword evidence="3" id="KW-0175">Coiled coil</keyword>
<dbReference type="EMBL" id="CP048685">
    <property type="protein sequence ID" value="QPJ61943.1"/>
    <property type="molecule type" value="Genomic_DNA"/>
</dbReference>
<evidence type="ECO:0000256" key="1">
    <source>
        <dbReference type="ARBA" id="ARBA00022741"/>
    </source>
</evidence>
<dbReference type="InterPro" id="IPR041664">
    <property type="entry name" value="AAA_16"/>
</dbReference>
<dbReference type="Proteomes" id="UP000594688">
    <property type="component" value="Chromosome"/>
</dbReference>
<dbReference type="Pfam" id="PF00211">
    <property type="entry name" value="Guanylate_cyc"/>
    <property type="match status" value="1"/>
</dbReference>
<dbReference type="SUPFAM" id="SSF55073">
    <property type="entry name" value="Nucleotide cyclase"/>
    <property type="match status" value="1"/>
</dbReference>
<dbReference type="Pfam" id="PF17874">
    <property type="entry name" value="TPR_MalT"/>
    <property type="match status" value="1"/>
</dbReference>
<dbReference type="PANTHER" id="PTHR16305">
    <property type="entry name" value="TESTICULAR SOLUBLE ADENYLYL CYCLASE"/>
    <property type="match status" value="1"/>
</dbReference>
<dbReference type="SMART" id="SM00044">
    <property type="entry name" value="CYCc"/>
    <property type="match status" value="1"/>
</dbReference>
<feature type="compositionally biased region" description="Pro residues" evidence="4">
    <location>
        <begin position="37"/>
        <end position="50"/>
    </location>
</feature>
<dbReference type="SUPFAM" id="SSF48452">
    <property type="entry name" value="TPR-like"/>
    <property type="match status" value="3"/>
</dbReference>
<keyword evidence="1" id="KW-0547">Nucleotide-binding</keyword>
<dbReference type="AlphaFoldDB" id="A0A7T0BW23"/>
<dbReference type="GO" id="GO:0009190">
    <property type="term" value="P:cyclic nucleotide biosynthetic process"/>
    <property type="evidence" value="ECO:0007669"/>
    <property type="project" value="InterPro"/>
</dbReference>
<dbReference type="PROSITE" id="PS50125">
    <property type="entry name" value="GUANYLATE_CYCLASE_2"/>
    <property type="match status" value="1"/>
</dbReference>
<dbReference type="InterPro" id="IPR011990">
    <property type="entry name" value="TPR-like_helical_dom_sf"/>
</dbReference>
<dbReference type="CDD" id="cd07302">
    <property type="entry name" value="CHD"/>
    <property type="match status" value="1"/>
</dbReference>
<sequence>MNCPKCGFESPPGFKFCGGCGHNFAEAGPASAEPTAAPAPAPPSPPPPVPVQTESKPPLVRNERRDVTVLFADVSGFTAMSEKLDPEEVHSIMNLVFEGLGLSIREEDGYIDKYIGDNVMALFGAPVAHEDDPQRACRAALGMQAFLAEFSEQHQARTGVNLRMRIGIHCGLVLAGEIGAEFRKDYSVMGDTVNLASRMESNAPPGSVQVSGEVARRVRSQFQFGPVQFIKVKGKEHPVEARILEKEITERDAIDRDPISAPLIGREKELQNLIDLLNAGERDPEWIEVTGEAGVGKTRLVEEAMRHLPRHQQVPLSATPNSQRQPFGLVQLMVRALVHKVLRIHIPTTEREQLEALEPTLGIDMATFGDALWYLYAPRRLSVPPPDRDPQTLRRILEQSITALLERFGRQYPNIILVLHSWEIADEASVKFFTSLAEKTGHWPLPIVATTREPSMGPHRKTLELMPFSDEVAHTLLDRLVRGAELSEALRSNLVTRASGVPQFLEELVRALVTEEIIQTHDDGTWYCCPDATAAVLPSSLFNAQVSRLDRLEAPERNLLQQFSVQGYEFNLNIAEKVREQPKWQGPPLPSLLPQLEGKSMVQDVSGLDVSVPRWTFNHPLLCEASYETMLIKDRKELHGQIGESLLDAAGGDLNIASELLAHHYERAEQWEGAAQANLSAGDRAAAMFLNEEALTRYNRAQEMISKVETWREKGLHIKVLALGSSAEILLRLGRYAEAEEMAQGMHRIARRSHDKAEANRLHAAVSLKLGKADVALALLSQALEASMQDDRSPKTQMNVLYDLGELHYLQSNMEKALEYLGRYRTMIPPTDTVPSIRADLFEGKIHHAQGRFQQAVALYSQAYASARQTSSLSDLANASNQMGNARRDEGHYSEAQRHFESALQIWNRIGMTEFVAGAHINLGNLGMSLGDFKLTREHHQKALTAFQEIGNVRGVTLAQINLAVAAIELEEGTDAVHWAQEAINNLGSTGNALLLGQSLVILGESYLACDDFNCAREVFDRVIEEFKEDNHPLAHAGACRGLGRVHMMQQGGEEARAFLLKALERYEHLKREQEAARTLLHLAHALWKEGENEQAQEKIRQARERFRTLGARVDVERAETLMREFGV</sequence>
<dbReference type="SMART" id="SM00028">
    <property type="entry name" value="TPR"/>
    <property type="match status" value="8"/>
</dbReference>
<organism evidence="6 7">
    <name type="scientific">Candidatus Nitronauta litoralis</name>
    <dbReference type="NCBI Taxonomy" id="2705533"/>
    <lineage>
        <taxon>Bacteria</taxon>
        <taxon>Pseudomonadati</taxon>
        <taxon>Nitrospinota/Tectimicrobiota group</taxon>
        <taxon>Nitrospinota</taxon>
        <taxon>Nitrospinia</taxon>
        <taxon>Nitrospinales</taxon>
        <taxon>Nitrospinaceae</taxon>
        <taxon>Candidatus Nitronauta</taxon>
    </lineage>
</organism>
<dbReference type="SUPFAM" id="SSF52540">
    <property type="entry name" value="P-loop containing nucleoside triphosphate hydrolases"/>
    <property type="match status" value="1"/>
</dbReference>
<feature type="coiled-coil region" evidence="3">
    <location>
        <begin position="1086"/>
        <end position="1113"/>
    </location>
</feature>
<dbReference type="GO" id="GO:0005524">
    <property type="term" value="F:ATP binding"/>
    <property type="evidence" value="ECO:0007669"/>
    <property type="project" value="UniProtKB-KW"/>
</dbReference>